<comment type="caution">
    <text evidence="3">The sequence shown here is derived from an EMBL/GenBank/DDBJ whole genome shotgun (WGS) entry which is preliminary data.</text>
</comment>
<evidence type="ECO:0000313" key="3">
    <source>
        <dbReference type="EMBL" id="DAZ93919.1"/>
    </source>
</evidence>
<dbReference type="AlphaFoldDB" id="A0AAV2YLE3"/>
<dbReference type="PRINTS" id="PR01217">
    <property type="entry name" value="PRICHEXTENSN"/>
</dbReference>
<evidence type="ECO:0000256" key="1">
    <source>
        <dbReference type="SAM" id="MobiDB-lite"/>
    </source>
</evidence>
<name>A0AAV2YLE3_9STRA</name>
<feature type="compositionally biased region" description="Low complexity" evidence="1">
    <location>
        <begin position="40"/>
        <end position="53"/>
    </location>
</feature>
<keyword evidence="4" id="KW-1185">Reference proteome</keyword>
<gene>
    <name evidence="3" type="ORF">N0F65_010121</name>
</gene>
<evidence type="ECO:0000313" key="4">
    <source>
        <dbReference type="Proteomes" id="UP001146120"/>
    </source>
</evidence>
<dbReference type="EMBL" id="DAKRPA010000282">
    <property type="protein sequence ID" value="DAZ93919.1"/>
    <property type="molecule type" value="Genomic_DNA"/>
</dbReference>
<sequence>MMTIKYLVAFAVLAQACSLGSVAANEYVARDPTPAPSPCPSSSTPVTPTTTAPAPAPTPGTYCGVTFDPSINAKCDGTGKDNWFKVSVSGVGEFCTEGPICSGSTNKNCPGPRPGLPYGSRCASVYEGVYACVANKECGGKKESSQGPAPTPVTETPCPELPIAKPTPAPSTPAPTKKEDAKVGSQ</sequence>
<dbReference type="Proteomes" id="UP001146120">
    <property type="component" value="Unassembled WGS sequence"/>
</dbReference>
<reference evidence="3" key="1">
    <citation type="submission" date="2022-11" db="EMBL/GenBank/DDBJ databases">
        <authorList>
            <person name="Morgan W.R."/>
            <person name="Tartar A."/>
        </authorList>
    </citation>
    <scope>NUCLEOTIDE SEQUENCE</scope>
    <source>
        <strain evidence="3">ARSEF 373</strain>
    </source>
</reference>
<feature type="region of interest" description="Disordered" evidence="1">
    <location>
        <begin position="139"/>
        <end position="186"/>
    </location>
</feature>
<feature type="chain" id="PRO_5043752353" evidence="2">
    <location>
        <begin position="25"/>
        <end position="186"/>
    </location>
</feature>
<proteinExistence type="predicted"/>
<protein>
    <submittedName>
        <fullName evidence="3">Uncharacterized protein</fullName>
    </submittedName>
</protein>
<reference evidence="3" key="2">
    <citation type="journal article" date="2023" name="Microbiol Resour">
        <title>Decontamination and Annotation of the Draft Genome Sequence of the Oomycete Lagenidium giganteum ARSEF 373.</title>
        <authorList>
            <person name="Morgan W.R."/>
            <person name="Tartar A."/>
        </authorList>
    </citation>
    <scope>NUCLEOTIDE SEQUENCE</scope>
    <source>
        <strain evidence="3">ARSEF 373</strain>
    </source>
</reference>
<dbReference type="PROSITE" id="PS51257">
    <property type="entry name" value="PROKAR_LIPOPROTEIN"/>
    <property type="match status" value="1"/>
</dbReference>
<evidence type="ECO:0000256" key="2">
    <source>
        <dbReference type="SAM" id="SignalP"/>
    </source>
</evidence>
<keyword evidence="2" id="KW-0732">Signal</keyword>
<feature type="region of interest" description="Disordered" evidence="1">
    <location>
        <begin position="33"/>
        <end position="55"/>
    </location>
</feature>
<organism evidence="3 4">
    <name type="scientific">Lagenidium giganteum</name>
    <dbReference type="NCBI Taxonomy" id="4803"/>
    <lineage>
        <taxon>Eukaryota</taxon>
        <taxon>Sar</taxon>
        <taxon>Stramenopiles</taxon>
        <taxon>Oomycota</taxon>
        <taxon>Peronosporomycetes</taxon>
        <taxon>Pythiales</taxon>
        <taxon>Pythiaceae</taxon>
    </lineage>
</organism>
<accession>A0AAV2YLE3</accession>
<feature type="compositionally biased region" description="Basic and acidic residues" evidence="1">
    <location>
        <begin position="176"/>
        <end position="186"/>
    </location>
</feature>
<feature type="signal peptide" evidence="2">
    <location>
        <begin position="1"/>
        <end position="24"/>
    </location>
</feature>